<dbReference type="Gene3D" id="3.30.40.10">
    <property type="entry name" value="Zinc/RING finger domain, C3HC4 (zinc finger)"/>
    <property type="match status" value="1"/>
</dbReference>
<dbReference type="InterPro" id="IPR015943">
    <property type="entry name" value="WD40/YVTN_repeat-like_dom_sf"/>
</dbReference>
<protein>
    <submittedName>
        <fullName evidence="6">Vacuolar protein sorting-associated protein 8 like</fullName>
    </submittedName>
</protein>
<proteinExistence type="inferred from homology"/>
<dbReference type="CDD" id="cd16448">
    <property type="entry name" value="RING-H2"/>
    <property type="match status" value="1"/>
</dbReference>
<dbReference type="PANTHER" id="PTHR12616:SF8">
    <property type="entry name" value="VACUOLAR PROTEIN SORTING-ASSOCIATED PROTEIN 8 HOMOLOG"/>
    <property type="match status" value="1"/>
</dbReference>
<evidence type="ECO:0000313" key="6">
    <source>
        <dbReference type="EMBL" id="KAJ6642950.1"/>
    </source>
</evidence>
<evidence type="ECO:0000259" key="5">
    <source>
        <dbReference type="PROSITE" id="PS50089"/>
    </source>
</evidence>
<dbReference type="Proteomes" id="UP001151699">
    <property type="component" value="Chromosome B"/>
</dbReference>
<evidence type="ECO:0000313" key="7">
    <source>
        <dbReference type="Proteomes" id="UP001151699"/>
    </source>
</evidence>
<gene>
    <name evidence="6" type="primary">Vps8</name>
    <name evidence="6" type="ORF">Bhyg_07906</name>
</gene>
<dbReference type="InterPro" id="IPR036322">
    <property type="entry name" value="WD40_repeat_dom_sf"/>
</dbReference>
<evidence type="ECO:0000256" key="1">
    <source>
        <dbReference type="ARBA" id="ARBA00009422"/>
    </source>
</evidence>
<dbReference type="GO" id="GO:0005770">
    <property type="term" value="C:late endosome"/>
    <property type="evidence" value="ECO:0007669"/>
    <property type="project" value="TreeGrafter"/>
</dbReference>
<dbReference type="Pfam" id="PF23410">
    <property type="entry name" value="Beta-prop_VPS8"/>
    <property type="match status" value="1"/>
</dbReference>
<name>A0A9Q0N3N1_9DIPT</name>
<dbReference type="Pfam" id="PF23556">
    <property type="entry name" value="TPR_Vps41"/>
    <property type="match status" value="1"/>
</dbReference>
<dbReference type="SUPFAM" id="SSF50978">
    <property type="entry name" value="WD40 repeat-like"/>
    <property type="match status" value="1"/>
</dbReference>
<dbReference type="OrthoDB" id="289913at2759"/>
<accession>A0A9Q0N3N1</accession>
<evidence type="ECO:0000256" key="3">
    <source>
        <dbReference type="ARBA" id="ARBA00022833"/>
    </source>
</evidence>
<dbReference type="InterPro" id="IPR001841">
    <property type="entry name" value="Znf_RING"/>
</dbReference>
<dbReference type="Gene3D" id="2.130.10.10">
    <property type="entry name" value="YVTN repeat-like/Quinoprotein amine dehydrogenase"/>
    <property type="match status" value="1"/>
</dbReference>
<dbReference type="GO" id="GO:0008270">
    <property type="term" value="F:zinc ion binding"/>
    <property type="evidence" value="ECO:0007669"/>
    <property type="project" value="UniProtKB-KW"/>
</dbReference>
<organism evidence="6 7">
    <name type="scientific">Pseudolycoriella hygida</name>
    <dbReference type="NCBI Taxonomy" id="35572"/>
    <lineage>
        <taxon>Eukaryota</taxon>
        <taxon>Metazoa</taxon>
        <taxon>Ecdysozoa</taxon>
        <taxon>Arthropoda</taxon>
        <taxon>Hexapoda</taxon>
        <taxon>Insecta</taxon>
        <taxon>Pterygota</taxon>
        <taxon>Neoptera</taxon>
        <taxon>Endopterygota</taxon>
        <taxon>Diptera</taxon>
        <taxon>Nematocera</taxon>
        <taxon>Sciaroidea</taxon>
        <taxon>Sciaridae</taxon>
        <taxon>Pseudolycoriella</taxon>
    </lineage>
</organism>
<dbReference type="GO" id="GO:0030897">
    <property type="term" value="C:HOPS complex"/>
    <property type="evidence" value="ECO:0007669"/>
    <property type="project" value="TreeGrafter"/>
</dbReference>
<dbReference type="PROSITE" id="PS50089">
    <property type="entry name" value="ZF_RING_2"/>
    <property type="match status" value="1"/>
</dbReference>
<comment type="similarity">
    <text evidence="1">Belongs to the VPS8 family.</text>
</comment>
<sequence length="1216" mass="136653">MNALKAPSLQSLLESDRGSNDSLLAESLQLEIEELDDAEYSIPAIDEIPTLESVLTDLDGDSDIISEVGMNMTATPTPSMDDTPKTGTIWRHIILQGVSAQISSATDRVGAGLPASVAISEMIAVGTSHGYILAFDSTQALRWCCKDHAMQGTVSTLAFNDDNSRLLAGFARGYVIMIDTSSGDTIRVMTDVITPNTGVLHIKWIQNSAHALCSDSGGSVWFLNFTRRLGIRGCESRCIFSGSRGEVCAVEPLVFGAMDHPLKDFCIAALATLSKFVVVTIRPRLKVIKFQPLTGPADCLPLLAWQMVLIQSADTTRVIDPVLATVRGNNLYFHQITYRSRRVSLLFLRNITLPYNLIALHWMGPKTIAALDAKEKLHLNDVRTNKELECIDIGSVGLVYSSAQFKAFATGGNVSPALALAGTYACYNTIISKGSQLYILGGRALHSISVRSWSDRITHLSSNQQWADACALAIEGYKAAGDRMHRKEMVKSRALQLVDEYIQLTSRCPEHCLDSIMNCLIEIQEFDVLWQELWERLTVTDAFLILLTEHIQNGSISFISPVVSQSLCDYWSHFNSDKLEDIILKLDWKCLDLHQVLTVCKKEKLFKAQIYLNSHALGDYTLSLTDLIPLILEEDRNLGNYLLVYVSSCLAGRGYPAGNLEEDMIPTVKHEVLRCLTSVHSNCAADTELSYPYLRQLLNFDTRETLNVLSLAFQEREFTGELGQSHRQRIVNILLEILTPENSNWSDIACLLNFISIQISSRSLPEDSNLLNKVLNYLRMGNIPNETPRQHVEREEAWLGLIESNCLLHIPTAEHLKMAQSAKCYRVIENLMEKRKTYNDILSCYICDPYRNSELWSYVKRHMDNPSRKIYEQLLEHFEKCVEINCEEITCIIIENFISNLNRFIRLLDRNEQSLYMFLDQLNKHQVAMDINDSETYLQLLCKYNTEKVEGFLKSNENYRIENALEIVKAFQLTSCSIFLYEKQGDFQSAFHLSMELLKEAPESTAESRALIVSSLCSRGSLVLPESEREKLWFTFLRLILPRPDLTQVSRVILHAATGHVNLTNLVQLVLTSGTSTGNFGDIKHILLGMLSNSKYETLLLQTTTKILGHDLHNLFAKEKRAASQGLFIKSIKCVVCRMRLHNQQDVIVLGSCNHVVHQNCIDEQFTVCPRCGATYTKKKPIRLAVPKNQLVERSENNLGSALNVKAPTRIGLSGR</sequence>
<dbReference type="GO" id="GO:0034058">
    <property type="term" value="P:endosomal vesicle fusion"/>
    <property type="evidence" value="ECO:0007669"/>
    <property type="project" value="TreeGrafter"/>
</dbReference>
<keyword evidence="3" id="KW-0862">Zinc</keyword>
<dbReference type="SMART" id="SM00184">
    <property type="entry name" value="RING"/>
    <property type="match status" value="1"/>
</dbReference>
<dbReference type="AlphaFoldDB" id="A0A9Q0N3N1"/>
<dbReference type="PANTHER" id="PTHR12616">
    <property type="entry name" value="VACUOLAR PROTEIN SORTING VPS41"/>
    <property type="match status" value="1"/>
</dbReference>
<reference evidence="6" key="1">
    <citation type="submission" date="2022-07" db="EMBL/GenBank/DDBJ databases">
        <authorList>
            <person name="Trinca V."/>
            <person name="Uliana J.V.C."/>
            <person name="Torres T.T."/>
            <person name="Ward R.J."/>
            <person name="Monesi N."/>
        </authorList>
    </citation>
    <scope>NUCLEOTIDE SEQUENCE</scope>
    <source>
        <strain evidence="6">HSMRA1968</strain>
        <tissue evidence="6">Whole embryos</tissue>
    </source>
</reference>
<dbReference type="EMBL" id="WJQU01000002">
    <property type="protein sequence ID" value="KAJ6642950.1"/>
    <property type="molecule type" value="Genomic_DNA"/>
</dbReference>
<dbReference type="GO" id="GO:0006623">
    <property type="term" value="P:protein targeting to vacuole"/>
    <property type="evidence" value="ECO:0007669"/>
    <property type="project" value="InterPro"/>
</dbReference>
<dbReference type="InterPro" id="IPR025941">
    <property type="entry name" value="Vps8_central_dom"/>
</dbReference>
<dbReference type="InterPro" id="IPR013083">
    <property type="entry name" value="Znf_RING/FYVE/PHD"/>
</dbReference>
<comment type="caution">
    <text evidence="6">The sequence shown here is derived from an EMBL/GenBank/DDBJ whole genome shotgun (WGS) entry which is preliminary data.</text>
</comment>
<keyword evidence="2 4" id="KW-0479">Metal-binding</keyword>
<dbReference type="InterPro" id="IPR045111">
    <property type="entry name" value="Vps41/Vps8"/>
</dbReference>
<evidence type="ECO:0000256" key="2">
    <source>
        <dbReference type="ARBA" id="ARBA00022771"/>
    </source>
</evidence>
<dbReference type="SUPFAM" id="SSF57850">
    <property type="entry name" value="RING/U-box"/>
    <property type="match status" value="1"/>
</dbReference>
<keyword evidence="7" id="KW-1185">Reference proteome</keyword>
<keyword evidence="2 4" id="KW-0863">Zinc-finger</keyword>
<feature type="domain" description="RING-type" evidence="5">
    <location>
        <begin position="1134"/>
        <end position="1172"/>
    </location>
</feature>
<dbReference type="Pfam" id="PF12816">
    <property type="entry name" value="TPR_Vps8"/>
    <property type="match status" value="1"/>
</dbReference>
<evidence type="ECO:0000256" key="4">
    <source>
        <dbReference type="PROSITE-ProRule" id="PRU00175"/>
    </source>
</evidence>